<dbReference type="EMBL" id="SRMI01000003">
    <property type="protein sequence ID" value="TVY74687.1"/>
    <property type="molecule type" value="Genomic_DNA"/>
</dbReference>
<evidence type="ECO:0000313" key="1">
    <source>
        <dbReference type="EMBL" id="TVY74687.1"/>
    </source>
</evidence>
<evidence type="ECO:0000313" key="2">
    <source>
        <dbReference type="Proteomes" id="UP000320707"/>
    </source>
</evidence>
<gene>
    <name evidence="1" type="ORF">Focb16_v005787</name>
</gene>
<organism evidence="1 2">
    <name type="scientific">Fusarium oxysporum f. sp. cubense</name>
    <dbReference type="NCBI Taxonomy" id="61366"/>
    <lineage>
        <taxon>Eukaryota</taxon>
        <taxon>Fungi</taxon>
        <taxon>Dikarya</taxon>
        <taxon>Ascomycota</taxon>
        <taxon>Pezizomycotina</taxon>
        <taxon>Sordariomycetes</taxon>
        <taxon>Hypocreomycetidae</taxon>
        <taxon>Hypocreales</taxon>
        <taxon>Nectriaceae</taxon>
        <taxon>Fusarium</taxon>
        <taxon>Fusarium oxysporum species complex</taxon>
    </lineage>
</organism>
<comment type="caution">
    <text evidence="1">The sequence shown here is derived from an EMBL/GenBank/DDBJ whole genome shotgun (WGS) entry which is preliminary data.</text>
</comment>
<reference evidence="1 2" key="1">
    <citation type="journal article" date="2019" name="Microbiol. Resour. Announc.">
        <title>High-quality draft genome sequence of Fusarium oxysporum f. sp. cubense strain 160527, a causal agent of Panama disease.</title>
        <authorList>
            <person name="Asai S."/>
            <person name="Ayukawa Y."/>
            <person name="Gan P."/>
            <person name="Masuda S."/>
            <person name="Komatsu K."/>
            <person name="Shirasu K."/>
            <person name="Arie T."/>
        </authorList>
    </citation>
    <scope>NUCLEOTIDE SEQUENCE [LARGE SCALE GENOMIC DNA]</scope>
    <source>
        <strain evidence="1 2">160527</strain>
    </source>
</reference>
<name>A0A559LK90_FUSOC</name>
<proteinExistence type="predicted"/>
<dbReference type="AlphaFoldDB" id="A0A559LK90"/>
<protein>
    <submittedName>
        <fullName evidence="1">Uncharacterized protein</fullName>
    </submittedName>
</protein>
<accession>A0A559LK90</accession>
<sequence>MFRSFESTLSDYSPATAHDAKILMTVKGTPSSNYILINFNYVGFDAIHCDLERTSCELTIISQDAARPKCSAPGQFPPSIIVGVATFQEGAMWQPDGCRVFSSPCPFPWLFPPRHRPLVSGVSLDLLGPDRILLNYKISMSALANR</sequence>
<dbReference type="Proteomes" id="UP000320707">
    <property type="component" value="Unassembled WGS sequence"/>
</dbReference>